<dbReference type="InterPro" id="IPR010982">
    <property type="entry name" value="Lambda_DNA-bd_dom_sf"/>
</dbReference>
<feature type="compositionally biased region" description="Basic and acidic residues" evidence="2">
    <location>
        <begin position="11"/>
        <end position="21"/>
    </location>
</feature>
<keyword evidence="1" id="KW-0238">DNA-binding</keyword>
<dbReference type="GO" id="GO:0005829">
    <property type="term" value="C:cytosol"/>
    <property type="evidence" value="ECO:0007669"/>
    <property type="project" value="TreeGrafter"/>
</dbReference>
<dbReference type="RefSeq" id="WP_129610227.1">
    <property type="nucleotide sequence ID" value="NZ_UWOC01000164.1"/>
</dbReference>
<dbReference type="Gene3D" id="2.60.120.10">
    <property type="entry name" value="Jelly Rolls"/>
    <property type="match status" value="1"/>
</dbReference>
<dbReference type="InterPro" id="IPR011051">
    <property type="entry name" value="RmlC_Cupin_sf"/>
</dbReference>
<protein>
    <submittedName>
        <fullName evidence="5">HTH-type transcriptional regulator SutR</fullName>
    </submittedName>
    <submittedName>
        <fullName evidence="4">Helix-turn-helix domain-containing protein</fullName>
    </submittedName>
</protein>
<dbReference type="AlphaFoldDB" id="A0A447CYB9"/>
<evidence type="ECO:0000313" key="6">
    <source>
        <dbReference type="Proteomes" id="UP000289200"/>
    </source>
</evidence>
<dbReference type="InterPro" id="IPR014710">
    <property type="entry name" value="RmlC-like_jellyroll"/>
</dbReference>
<accession>A0A447CYB9</accession>
<organism evidence="5 6">
    <name type="scientific">Rhodoplanes serenus</name>
    <dbReference type="NCBI Taxonomy" id="200615"/>
    <lineage>
        <taxon>Bacteria</taxon>
        <taxon>Pseudomonadati</taxon>
        <taxon>Pseudomonadota</taxon>
        <taxon>Alphaproteobacteria</taxon>
        <taxon>Hyphomicrobiales</taxon>
        <taxon>Nitrobacteraceae</taxon>
        <taxon>Rhodoplanes</taxon>
    </lineage>
</organism>
<dbReference type="PANTHER" id="PTHR46797">
    <property type="entry name" value="HTH-TYPE TRANSCRIPTIONAL REGULATOR"/>
    <property type="match status" value="1"/>
</dbReference>
<dbReference type="CDD" id="cd00093">
    <property type="entry name" value="HTH_XRE"/>
    <property type="match status" value="1"/>
</dbReference>
<reference evidence="6" key="1">
    <citation type="submission" date="2018-10" db="EMBL/GenBank/DDBJ databases">
        <authorList>
            <person name="Peiro R."/>
            <person name="Begona"/>
            <person name="Cbmso G."/>
            <person name="Lopez M."/>
            <person name="Gonzalez S."/>
            <person name="Sacristan E."/>
            <person name="Castillo E."/>
        </authorList>
    </citation>
    <scope>NUCLEOTIDE SEQUENCE [LARGE SCALE GENOMIC DNA]</scope>
</reference>
<dbReference type="Pfam" id="PF07883">
    <property type="entry name" value="Cupin_2"/>
    <property type="match status" value="1"/>
</dbReference>
<evidence type="ECO:0000256" key="2">
    <source>
        <dbReference type="SAM" id="MobiDB-lite"/>
    </source>
</evidence>
<dbReference type="InterPro" id="IPR050807">
    <property type="entry name" value="TransReg_Diox_bact_type"/>
</dbReference>
<dbReference type="GO" id="GO:0003677">
    <property type="term" value="F:DNA binding"/>
    <property type="evidence" value="ECO:0007669"/>
    <property type="project" value="UniProtKB-KW"/>
</dbReference>
<dbReference type="SUPFAM" id="SSF47413">
    <property type="entry name" value="lambda repressor-like DNA-binding domains"/>
    <property type="match status" value="1"/>
</dbReference>
<dbReference type="EMBL" id="UWOC01000164">
    <property type="protein sequence ID" value="VCU10234.1"/>
    <property type="molecule type" value="Genomic_DNA"/>
</dbReference>
<dbReference type="Gene3D" id="1.10.260.40">
    <property type="entry name" value="lambda repressor-like DNA-binding domains"/>
    <property type="match status" value="1"/>
</dbReference>
<dbReference type="PROSITE" id="PS50943">
    <property type="entry name" value="HTH_CROC1"/>
    <property type="match status" value="1"/>
</dbReference>
<reference evidence="5" key="2">
    <citation type="submission" date="2018-10" db="EMBL/GenBank/DDBJ databases">
        <authorList>
            <person name="Peiro R."/>
            <person name="Begona"/>
            <person name="Cbmso G."/>
            <person name="Lopez M."/>
            <person name="Gonzalez S."/>
            <person name="Sacristan E."/>
            <person name="Castillo E."/>
        </authorList>
    </citation>
    <scope>NUCLEOTIDE SEQUENCE</scope>
    <source>
        <strain evidence="5">Rhod_genome</strain>
    </source>
</reference>
<dbReference type="InterPro" id="IPR001387">
    <property type="entry name" value="Cro/C1-type_HTH"/>
</dbReference>
<dbReference type="EMBL" id="WNKV01000003">
    <property type="protein sequence ID" value="MTW15654.1"/>
    <property type="molecule type" value="Genomic_DNA"/>
</dbReference>
<gene>
    <name evidence="5" type="primary">sutR</name>
    <name evidence="4" type="ORF">GJ689_05470</name>
    <name evidence="5" type="ORF">RHODGE_RHODGE_03420</name>
</gene>
<evidence type="ECO:0000313" key="4">
    <source>
        <dbReference type="EMBL" id="MTW15654.1"/>
    </source>
</evidence>
<sequence>MNQHSPPDQYPDDHPVGRDADGSDLAVVVGRNLRRLRTRQGHSLERLARLSGVSRAMLGQIETGKSTPTIALLWKVAIALGVPFATLLTAEKHAGALVLRRDRAKVLASSEGRFTSRALFPFDDARQVEFYEVRIAPFHREDADAHAPGTRENLIVARGAVEILIGQQPPIDLAEGDALLFEADVPHGYRNFGSTEAVLYLVMTYVATIG</sequence>
<dbReference type="CDD" id="cd02209">
    <property type="entry name" value="cupin_XRE_C"/>
    <property type="match status" value="1"/>
</dbReference>
<evidence type="ECO:0000259" key="3">
    <source>
        <dbReference type="PROSITE" id="PS50943"/>
    </source>
</evidence>
<evidence type="ECO:0000313" key="5">
    <source>
        <dbReference type="EMBL" id="VCU10234.1"/>
    </source>
</evidence>
<comment type="caution">
    <text evidence="5">The sequence shown here is derived from an EMBL/GenBank/DDBJ whole genome shotgun (WGS) entry which is preliminary data.</text>
</comment>
<feature type="domain" description="HTH cro/C1-type" evidence="3">
    <location>
        <begin position="33"/>
        <end position="87"/>
    </location>
</feature>
<keyword evidence="6" id="KW-1185">Reference proteome</keyword>
<dbReference type="OrthoDB" id="189170at2"/>
<dbReference type="Pfam" id="PF01381">
    <property type="entry name" value="HTH_3"/>
    <property type="match status" value="1"/>
</dbReference>
<proteinExistence type="predicted"/>
<dbReference type="InterPro" id="IPR013096">
    <property type="entry name" value="Cupin_2"/>
</dbReference>
<name>A0A447CYB9_9BRAD</name>
<dbReference type="SMART" id="SM00530">
    <property type="entry name" value="HTH_XRE"/>
    <property type="match status" value="1"/>
</dbReference>
<dbReference type="Proteomes" id="UP000438991">
    <property type="component" value="Unassembled WGS sequence"/>
</dbReference>
<dbReference type="SUPFAM" id="SSF51182">
    <property type="entry name" value="RmlC-like cupins"/>
    <property type="match status" value="1"/>
</dbReference>
<reference evidence="4 7" key="3">
    <citation type="submission" date="2019-11" db="EMBL/GenBank/DDBJ databases">
        <title>Whole-genome sequence of Rhodoplanes serenus DSM 18633, type strain.</title>
        <authorList>
            <person name="Kyndt J.A."/>
            <person name="Meyer T.E."/>
        </authorList>
    </citation>
    <scope>NUCLEOTIDE SEQUENCE [LARGE SCALE GENOMIC DNA]</scope>
    <source>
        <strain evidence="4 7">DSM 18633</strain>
    </source>
</reference>
<dbReference type="Proteomes" id="UP000289200">
    <property type="component" value="Unassembled WGS sequence"/>
</dbReference>
<feature type="region of interest" description="Disordered" evidence="2">
    <location>
        <begin position="1"/>
        <end position="22"/>
    </location>
</feature>
<dbReference type="GO" id="GO:0003700">
    <property type="term" value="F:DNA-binding transcription factor activity"/>
    <property type="evidence" value="ECO:0007669"/>
    <property type="project" value="TreeGrafter"/>
</dbReference>
<evidence type="ECO:0000256" key="1">
    <source>
        <dbReference type="ARBA" id="ARBA00023125"/>
    </source>
</evidence>
<dbReference type="PANTHER" id="PTHR46797:SF1">
    <property type="entry name" value="METHYLPHOSPHONATE SYNTHASE"/>
    <property type="match status" value="1"/>
</dbReference>
<evidence type="ECO:0000313" key="7">
    <source>
        <dbReference type="Proteomes" id="UP000438991"/>
    </source>
</evidence>